<dbReference type="EMBL" id="CP134876">
    <property type="protein sequence ID" value="WNM40562.1"/>
    <property type="molecule type" value="Genomic_DNA"/>
</dbReference>
<feature type="transmembrane region" description="Helical" evidence="1">
    <location>
        <begin position="116"/>
        <end position="145"/>
    </location>
</feature>
<sequence>MSWNGVGDVGTIDGNRPRPAAPRARQRIVALDVLRGFALCGILLANVKPIAHRGGELGTAHLPETTAATVLHLLVDQRFFPIFSLLFGVGFALLLESARARARQPRVVLLRRMLALLAVGLLHFVLLWKGDILTVYAVLGLLVLLPSTWLPRRVVAIAAGVLIVLSVTLLGGGYTVVPGLFLLGSALTRYGVVRRIGSGPRTTAVCGLVLALAAVPATVIQLRADTDSTAARIAYPAAGLLTAGAYVCGLLLLLRTRLAGPLTAVFRPLGRMALTNYLTATVLVLAISGVVGDADRWPVGAVVAVAAAVLVVQWGWSVVWLRRCHQGPVEWLWRGVTWWQRPPLRRSRRRGAAADPA</sequence>
<proteinExistence type="predicted"/>
<dbReference type="PANTHER" id="PTHR30590">
    <property type="entry name" value="INNER MEMBRANE PROTEIN"/>
    <property type="match status" value="1"/>
</dbReference>
<dbReference type="InterPro" id="IPR007349">
    <property type="entry name" value="DUF418"/>
</dbReference>
<dbReference type="InterPro" id="IPR052529">
    <property type="entry name" value="Bact_Transport_Assoc"/>
</dbReference>
<feature type="transmembrane region" description="Helical" evidence="1">
    <location>
        <begin position="274"/>
        <end position="291"/>
    </location>
</feature>
<evidence type="ECO:0000259" key="2">
    <source>
        <dbReference type="Pfam" id="PF04235"/>
    </source>
</evidence>
<organism evidence="3 4">
    <name type="scientific">Micromonospora halotolerans</name>
    <dbReference type="NCBI Taxonomy" id="709879"/>
    <lineage>
        <taxon>Bacteria</taxon>
        <taxon>Bacillati</taxon>
        <taxon>Actinomycetota</taxon>
        <taxon>Actinomycetes</taxon>
        <taxon>Micromonosporales</taxon>
        <taxon>Micromonosporaceae</taxon>
        <taxon>Micromonospora</taxon>
    </lineage>
</organism>
<evidence type="ECO:0000256" key="1">
    <source>
        <dbReference type="SAM" id="Phobius"/>
    </source>
</evidence>
<accession>A0ABY9ZZG3</accession>
<evidence type="ECO:0000313" key="4">
    <source>
        <dbReference type="Proteomes" id="UP001303001"/>
    </source>
</evidence>
<name>A0ABY9ZZG3_9ACTN</name>
<keyword evidence="1" id="KW-0472">Membrane</keyword>
<gene>
    <name evidence="3" type="ORF">RMN56_04185</name>
</gene>
<keyword evidence="1" id="KW-0812">Transmembrane</keyword>
<feature type="transmembrane region" description="Helical" evidence="1">
    <location>
        <begin position="79"/>
        <end position="95"/>
    </location>
</feature>
<dbReference type="Proteomes" id="UP001303001">
    <property type="component" value="Chromosome"/>
</dbReference>
<feature type="transmembrane region" description="Helical" evidence="1">
    <location>
        <begin position="204"/>
        <end position="222"/>
    </location>
</feature>
<dbReference type="RefSeq" id="WP_313722523.1">
    <property type="nucleotide sequence ID" value="NZ_CP134876.1"/>
</dbReference>
<keyword evidence="4" id="KW-1185">Reference proteome</keyword>
<dbReference type="Pfam" id="PF04235">
    <property type="entry name" value="DUF418"/>
    <property type="match status" value="1"/>
</dbReference>
<feature type="domain" description="DUF418" evidence="2">
    <location>
        <begin position="188"/>
        <end position="340"/>
    </location>
</feature>
<keyword evidence="1" id="KW-1133">Transmembrane helix</keyword>
<dbReference type="PANTHER" id="PTHR30590:SF2">
    <property type="entry name" value="INNER MEMBRANE PROTEIN"/>
    <property type="match status" value="1"/>
</dbReference>
<feature type="transmembrane region" description="Helical" evidence="1">
    <location>
        <begin position="297"/>
        <end position="321"/>
    </location>
</feature>
<protein>
    <submittedName>
        <fullName evidence="3">DUF418 domain-containing protein</fullName>
    </submittedName>
</protein>
<evidence type="ECO:0000313" key="3">
    <source>
        <dbReference type="EMBL" id="WNM40562.1"/>
    </source>
</evidence>
<reference evidence="3 4" key="1">
    <citation type="submission" date="2023-09" db="EMBL/GenBank/DDBJ databases">
        <title>Micromonospora halotolerans DSM 45598 genome sequence.</title>
        <authorList>
            <person name="Mo P."/>
        </authorList>
    </citation>
    <scope>NUCLEOTIDE SEQUENCE [LARGE SCALE GENOMIC DNA]</scope>
    <source>
        <strain evidence="3 4">DSM 45598</strain>
    </source>
</reference>
<feature type="transmembrane region" description="Helical" evidence="1">
    <location>
        <begin position="157"/>
        <end position="183"/>
    </location>
</feature>
<feature type="transmembrane region" description="Helical" evidence="1">
    <location>
        <begin position="234"/>
        <end position="254"/>
    </location>
</feature>